<gene>
    <name evidence="1" type="ORF">DYI37_04865</name>
</gene>
<dbReference type="EMBL" id="QURL01000002">
    <property type="protein sequence ID" value="RFC65182.1"/>
    <property type="molecule type" value="Genomic_DNA"/>
</dbReference>
<accession>A0A371X7H0</accession>
<reference evidence="1 2" key="1">
    <citation type="submission" date="2018-08" db="EMBL/GenBank/DDBJ databases">
        <title>Fulvimarina sp. 85, whole genome shotgun sequence.</title>
        <authorList>
            <person name="Tuo L."/>
        </authorList>
    </citation>
    <scope>NUCLEOTIDE SEQUENCE [LARGE SCALE GENOMIC DNA]</scope>
    <source>
        <strain evidence="1 2">85</strain>
    </source>
</reference>
<proteinExistence type="predicted"/>
<dbReference type="RefSeq" id="WP_116682078.1">
    <property type="nucleotide sequence ID" value="NZ_QURL01000002.1"/>
</dbReference>
<dbReference type="OrthoDB" id="9814782at2"/>
<dbReference type="Pfam" id="PF04268">
    <property type="entry name" value="SoxG"/>
    <property type="match status" value="1"/>
</dbReference>
<name>A0A371X7H0_9HYPH</name>
<dbReference type="InterPro" id="IPR007375">
    <property type="entry name" value="SoxG"/>
</dbReference>
<comment type="caution">
    <text evidence="1">The sequence shown here is derived from an EMBL/GenBank/DDBJ whole genome shotgun (WGS) entry which is preliminary data.</text>
</comment>
<dbReference type="SUPFAM" id="SSF103025">
    <property type="entry name" value="Folate-binding domain"/>
    <property type="match status" value="1"/>
</dbReference>
<keyword evidence="2" id="KW-1185">Reference proteome</keyword>
<dbReference type="AlphaFoldDB" id="A0A371X7H0"/>
<dbReference type="Proteomes" id="UP000264310">
    <property type="component" value="Unassembled WGS sequence"/>
</dbReference>
<protein>
    <submittedName>
        <fullName evidence="1">Sarcosine oxidase subunit gamma</fullName>
    </submittedName>
</protein>
<evidence type="ECO:0000313" key="2">
    <source>
        <dbReference type="Proteomes" id="UP000264310"/>
    </source>
</evidence>
<sequence length="190" mass="20403">MLEVNLAKRAPAVFLAEQAGRGPIDIVLQPTMGRLSFRAKEAALEGRSEVSGLAVDGAINTRRENGDLAAMRLGPDEWMFLCDDGEVDNLAERIAEEMSGKAFSLVDVSHRDVTFEVSGAASDAVIASGSPLDLSLEAFPVGMATRTIFAKSDIVLARLSQTTWQVTCWRSFATYVQGYLADAAKDFAVA</sequence>
<evidence type="ECO:0000313" key="1">
    <source>
        <dbReference type="EMBL" id="RFC65182.1"/>
    </source>
</evidence>
<dbReference type="Gene3D" id="3.30.1360.120">
    <property type="entry name" value="Probable tRNA modification gtpase trme, domain 1"/>
    <property type="match status" value="1"/>
</dbReference>
<organism evidence="1 2">
    <name type="scientific">Fulvimarina endophytica</name>
    <dbReference type="NCBI Taxonomy" id="2293836"/>
    <lineage>
        <taxon>Bacteria</taxon>
        <taxon>Pseudomonadati</taxon>
        <taxon>Pseudomonadota</taxon>
        <taxon>Alphaproteobacteria</taxon>
        <taxon>Hyphomicrobiales</taxon>
        <taxon>Aurantimonadaceae</taxon>
        <taxon>Fulvimarina</taxon>
    </lineage>
</organism>
<dbReference type="InterPro" id="IPR027266">
    <property type="entry name" value="TrmE/GcvT-like"/>
</dbReference>
<dbReference type="Gene3D" id="3.30.70.1520">
    <property type="entry name" value="Heterotetrameric sarcosine oxidase"/>
    <property type="match status" value="1"/>
</dbReference>